<evidence type="ECO:0000259" key="3">
    <source>
        <dbReference type="Pfam" id="PF20151"/>
    </source>
</evidence>
<dbReference type="EMBL" id="KZ857386">
    <property type="protein sequence ID" value="RDX53728.1"/>
    <property type="molecule type" value="Genomic_DNA"/>
</dbReference>
<dbReference type="AlphaFoldDB" id="A0A371DMH4"/>
<feature type="compositionally biased region" description="Basic and acidic residues" evidence="1">
    <location>
        <begin position="333"/>
        <end position="345"/>
    </location>
</feature>
<feature type="compositionally biased region" description="Basic and acidic residues" evidence="1">
    <location>
        <begin position="357"/>
        <end position="372"/>
    </location>
</feature>
<evidence type="ECO:0000256" key="1">
    <source>
        <dbReference type="SAM" id="MobiDB-lite"/>
    </source>
</evidence>
<keyword evidence="5" id="KW-1185">Reference proteome</keyword>
<proteinExistence type="predicted"/>
<organism evidence="4 5">
    <name type="scientific">Lentinus brumalis</name>
    <dbReference type="NCBI Taxonomy" id="2498619"/>
    <lineage>
        <taxon>Eukaryota</taxon>
        <taxon>Fungi</taxon>
        <taxon>Dikarya</taxon>
        <taxon>Basidiomycota</taxon>
        <taxon>Agaricomycotina</taxon>
        <taxon>Agaricomycetes</taxon>
        <taxon>Polyporales</taxon>
        <taxon>Polyporaceae</taxon>
        <taxon>Lentinus</taxon>
    </lineage>
</organism>
<feature type="transmembrane region" description="Helical" evidence="2">
    <location>
        <begin position="222"/>
        <end position="243"/>
    </location>
</feature>
<evidence type="ECO:0000313" key="5">
    <source>
        <dbReference type="Proteomes" id="UP000256964"/>
    </source>
</evidence>
<feature type="transmembrane region" description="Helical" evidence="2">
    <location>
        <begin position="126"/>
        <end position="150"/>
    </location>
</feature>
<dbReference type="Pfam" id="PF20151">
    <property type="entry name" value="DUF6533"/>
    <property type="match status" value="1"/>
</dbReference>
<dbReference type="InterPro" id="IPR045340">
    <property type="entry name" value="DUF6533"/>
</dbReference>
<evidence type="ECO:0000313" key="4">
    <source>
        <dbReference type="EMBL" id="RDX53728.1"/>
    </source>
</evidence>
<accession>A0A371DMH4</accession>
<evidence type="ECO:0000256" key="2">
    <source>
        <dbReference type="SAM" id="Phobius"/>
    </source>
</evidence>
<dbReference type="OrthoDB" id="3354157at2759"/>
<keyword evidence="2" id="KW-0812">Transmembrane</keyword>
<reference evidence="4 5" key="1">
    <citation type="journal article" date="2018" name="Biotechnol. Biofuels">
        <title>Integrative visual omics of the white-rot fungus Polyporus brumalis exposes the biotechnological potential of its oxidative enzymes for delignifying raw plant biomass.</title>
        <authorList>
            <person name="Miyauchi S."/>
            <person name="Rancon A."/>
            <person name="Drula E."/>
            <person name="Hage H."/>
            <person name="Chaduli D."/>
            <person name="Favel A."/>
            <person name="Grisel S."/>
            <person name="Henrissat B."/>
            <person name="Herpoel-Gimbert I."/>
            <person name="Ruiz-Duenas F.J."/>
            <person name="Chevret D."/>
            <person name="Hainaut M."/>
            <person name="Lin J."/>
            <person name="Wang M."/>
            <person name="Pangilinan J."/>
            <person name="Lipzen A."/>
            <person name="Lesage-Meessen L."/>
            <person name="Navarro D."/>
            <person name="Riley R."/>
            <person name="Grigoriev I.V."/>
            <person name="Zhou S."/>
            <person name="Raouche S."/>
            <person name="Rosso M.N."/>
        </authorList>
    </citation>
    <scope>NUCLEOTIDE SEQUENCE [LARGE SCALE GENOMIC DNA]</scope>
    <source>
        <strain evidence="4 5">BRFM 1820</strain>
    </source>
</reference>
<gene>
    <name evidence="4" type="ORF">OH76DRAFT_1144380</name>
</gene>
<name>A0A371DMH4_9APHY</name>
<feature type="transmembrane region" description="Helical" evidence="2">
    <location>
        <begin position="20"/>
        <end position="38"/>
    </location>
</feature>
<sequence>MRIAPRDLDVLDEQYAYDLFLARAFGLAGYIILIYECLDAIPDEVQYIWPTRWSIVKAIYLGNRYGNLVSLAISNLQLLGVWRSSARPFCYQVSLALSLLQFASFASIHILVLLRAWATWGRHVKILGLLTGMFIVYAAVSITFITYGVISVGYDAYPLAHVVGACIGYLPQPTVAWILWLPSLLLEGAIFVLTMVSIRHFRLQVHLARNSSIIHVILRDGVVYFVVTLLCSLFNILVWRYYYNRPLNMLANNFTLCLMIAAAQRLVLDLRKVSSDDTLSTTRVGREVERAIEAMPRSREPSPIVFAERVIASPEASPLEHRVDNGSVGGWMNKEDEERRAREEGGLEMVMLNGGDGRTRSKDSDERILRVA</sequence>
<feature type="transmembrane region" description="Helical" evidence="2">
    <location>
        <begin position="177"/>
        <end position="201"/>
    </location>
</feature>
<feature type="region of interest" description="Disordered" evidence="1">
    <location>
        <begin position="323"/>
        <end position="372"/>
    </location>
</feature>
<feature type="domain" description="DUF6533" evidence="3">
    <location>
        <begin position="25"/>
        <end position="66"/>
    </location>
</feature>
<keyword evidence="2" id="KW-0472">Membrane</keyword>
<feature type="transmembrane region" description="Helical" evidence="2">
    <location>
        <begin position="91"/>
        <end position="114"/>
    </location>
</feature>
<keyword evidence="2" id="KW-1133">Transmembrane helix</keyword>
<dbReference type="Proteomes" id="UP000256964">
    <property type="component" value="Unassembled WGS sequence"/>
</dbReference>
<protein>
    <recommendedName>
        <fullName evidence="3">DUF6533 domain-containing protein</fullName>
    </recommendedName>
</protein>